<dbReference type="SMART" id="SM00406">
    <property type="entry name" value="IGv"/>
    <property type="match status" value="2"/>
</dbReference>
<dbReference type="SMART" id="SM00060">
    <property type="entry name" value="FN3"/>
    <property type="match status" value="1"/>
</dbReference>
<dbReference type="GO" id="GO:0007156">
    <property type="term" value="P:homophilic cell adhesion via plasma membrane adhesion molecules"/>
    <property type="evidence" value="ECO:0007669"/>
    <property type="project" value="TreeGrafter"/>
</dbReference>
<dbReference type="SMART" id="SM00408">
    <property type="entry name" value="IGc2"/>
    <property type="match status" value="3"/>
</dbReference>
<dbReference type="InterPro" id="IPR050958">
    <property type="entry name" value="Cell_Adh-Cytoskel_Orgn"/>
</dbReference>
<dbReference type="Pfam" id="PF00041">
    <property type="entry name" value="fn3"/>
    <property type="match status" value="1"/>
</dbReference>
<keyword evidence="1" id="KW-0677">Repeat</keyword>
<dbReference type="Proteomes" id="UP000504635">
    <property type="component" value="Unplaced"/>
</dbReference>
<protein>
    <submittedName>
        <fullName evidence="6">Lachesin-like</fullName>
    </submittedName>
</protein>
<dbReference type="FunFam" id="2.60.40.10:FF:001233">
    <property type="entry name" value="Uncharacterized protein, isoform B"/>
    <property type="match status" value="1"/>
</dbReference>
<dbReference type="SMART" id="SM00409">
    <property type="entry name" value="IG"/>
    <property type="match status" value="3"/>
</dbReference>
<dbReference type="GO" id="GO:0050808">
    <property type="term" value="P:synapse organization"/>
    <property type="evidence" value="ECO:0007669"/>
    <property type="project" value="TreeGrafter"/>
</dbReference>
<dbReference type="CDD" id="cd00096">
    <property type="entry name" value="Ig"/>
    <property type="match status" value="1"/>
</dbReference>
<evidence type="ECO:0000313" key="6">
    <source>
        <dbReference type="RefSeq" id="XP_030765758.1"/>
    </source>
</evidence>
<evidence type="ECO:0000256" key="1">
    <source>
        <dbReference type="ARBA" id="ARBA00022737"/>
    </source>
</evidence>
<dbReference type="GO" id="GO:0043025">
    <property type="term" value="C:neuronal cell body"/>
    <property type="evidence" value="ECO:0007669"/>
    <property type="project" value="TreeGrafter"/>
</dbReference>
<dbReference type="InterPro" id="IPR013098">
    <property type="entry name" value="Ig_I-set"/>
</dbReference>
<feature type="domain" description="Ig-like" evidence="3">
    <location>
        <begin position="46"/>
        <end position="154"/>
    </location>
</feature>
<dbReference type="InParanoid" id="A0A6J2YP21"/>
<dbReference type="InterPro" id="IPR003961">
    <property type="entry name" value="FN3_dom"/>
</dbReference>
<dbReference type="InterPro" id="IPR013106">
    <property type="entry name" value="Ig_V-set"/>
</dbReference>
<dbReference type="InterPro" id="IPR013783">
    <property type="entry name" value="Ig-like_fold"/>
</dbReference>
<dbReference type="InterPro" id="IPR003598">
    <property type="entry name" value="Ig_sub2"/>
</dbReference>
<dbReference type="InterPro" id="IPR007110">
    <property type="entry name" value="Ig-like_dom"/>
</dbReference>
<organism evidence="5 6">
    <name type="scientific">Sitophilus oryzae</name>
    <name type="common">Rice weevil</name>
    <name type="synonym">Curculio oryzae</name>
    <dbReference type="NCBI Taxonomy" id="7048"/>
    <lineage>
        <taxon>Eukaryota</taxon>
        <taxon>Metazoa</taxon>
        <taxon>Ecdysozoa</taxon>
        <taxon>Arthropoda</taxon>
        <taxon>Hexapoda</taxon>
        <taxon>Insecta</taxon>
        <taxon>Pterygota</taxon>
        <taxon>Neoptera</taxon>
        <taxon>Endopterygota</taxon>
        <taxon>Coleoptera</taxon>
        <taxon>Polyphaga</taxon>
        <taxon>Cucujiformia</taxon>
        <taxon>Curculionidae</taxon>
        <taxon>Dryophthorinae</taxon>
        <taxon>Sitophilus</taxon>
    </lineage>
</organism>
<dbReference type="GO" id="GO:0005886">
    <property type="term" value="C:plasma membrane"/>
    <property type="evidence" value="ECO:0007669"/>
    <property type="project" value="TreeGrafter"/>
</dbReference>
<proteinExistence type="predicted"/>
<dbReference type="FunFam" id="2.60.40.10:FF:000877">
    <property type="entry name" value="CLUMA_CG002357, isoform A"/>
    <property type="match status" value="1"/>
</dbReference>
<dbReference type="PROSITE" id="PS50853">
    <property type="entry name" value="FN3"/>
    <property type="match status" value="1"/>
</dbReference>
<dbReference type="Pfam" id="PF07679">
    <property type="entry name" value="I-set"/>
    <property type="match status" value="1"/>
</dbReference>
<keyword evidence="5" id="KW-1185">Reference proteome</keyword>
<dbReference type="SUPFAM" id="SSF48726">
    <property type="entry name" value="Immunoglobulin"/>
    <property type="match status" value="3"/>
</dbReference>
<dbReference type="InterPro" id="IPR003599">
    <property type="entry name" value="Ig_sub"/>
</dbReference>
<feature type="domain" description="Ig-like" evidence="3">
    <location>
        <begin position="254"/>
        <end position="342"/>
    </location>
</feature>
<gene>
    <name evidence="6" type="primary">LOC115889820</name>
</gene>
<dbReference type="GeneID" id="115889820"/>
<dbReference type="KEGG" id="soy:115889820"/>
<keyword evidence="2" id="KW-0393">Immunoglobulin domain</keyword>
<dbReference type="InterPro" id="IPR036179">
    <property type="entry name" value="Ig-like_dom_sf"/>
</dbReference>
<dbReference type="AlphaFoldDB" id="A0A6J2YP21"/>
<dbReference type="PROSITE" id="PS50835">
    <property type="entry name" value="IG_LIKE"/>
    <property type="match status" value="3"/>
</dbReference>
<evidence type="ECO:0000259" key="3">
    <source>
        <dbReference type="PROSITE" id="PS50835"/>
    </source>
</evidence>
<dbReference type="Pfam" id="PF13927">
    <property type="entry name" value="Ig_3"/>
    <property type="match status" value="1"/>
</dbReference>
<dbReference type="Gene3D" id="2.60.40.10">
    <property type="entry name" value="Immunoglobulins"/>
    <property type="match status" value="4"/>
</dbReference>
<reference evidence="6" key="1">
    <citation type="submission" date="2025-08" db="UniProtKB">
        <authorList>
            <consortium name="RefSeq"/>
        </authorList>
    </citation>
    <scope>IDENTIFICATION</scope>
    <source>
        <tissue evidence="6">Gonads</tissue>
    </source>
</reference>
<evidence type="ECO:0000256" key="2">
    <source>
        <dbReference type="ARBA" id="ARBA00023319"/>
    </source>
</evidence>
<dbReference type="RefSeq" id="XP_030765758.1">
    <property type="nucleotide sequence ID" value="XM_030909898.1"/>
</dbReference>
<dbReference type="PANTHER" id="PTHR45080:SF5">
    <property type="entry name" value="PROTEIN TURTLE-LIKE PROTEIN"/>
    <property type="match status" value="1"/>
</dbReference>
<name>A0A6J2YP21_SITOR</name>
<sequence>MAKPLETSDFDSVDNCLWSIHSVSDLYVELRAHPQINEYDVPQGKPPSFVTPGQTYRIASGATVILPCRITQPGSYVLAWKRGIAVLTAGPVKVSPDPRLRVLPSPTIESPASRIGSVPELSGGGYSLELRDVRPQDAGDYICQLGTIEPKEIVHTLEVLVPARIHFVSHTGTVEVTQGQMVKMECKASGNPVPAVSWTRKNNVMPSGERSIQGLTMVIQHADRHSAGQYQCSADNGVGEPDVRHININVLYAPEVEVERTTVHTGIGLEALLVCIVYAEPAAQVIWFKDTTQLGTTERHTTHARGNRYTLSIRNVSAADMGNYSCVASNVHGKARGHVILTGTATTAVIESPPKGTERDKFTISWTVNSHSSIIEYRLYYRQQPRHHHQHRQEETNEYKSPRINGTKIVGFRNDWSLVTINGPGFSNRHFSGMIPPYPGVTKQTMNYTLINLLPATTYEARVQAKNDYGWNKASPIFHFTTRPNDMENLIEPSAQPAVYGSNQSQGMSSTQSRPFLAYALYCLTLICCLFN</sequence>
<dbReference type="SUPFAM" id="SSF49265">
    <property type="entry name" value="Fibronectin type III"/>
    <property type="match status" value="1"/>
</dbReference>
<dbReference type="PANTHER" id="PTHR45080">
    <property type="entry name" value="CONTACTIN 5"/>
    <property type="match status" value="1"/>
</dbReference>
<dbReference type="GO" id="GO:0030424">
    <property type="term" value="C:axon"/>
    <property type="evidence" value="ECO:0007669"/>
    <property type="project" value="TreeGrafter"/>
</dbReference>
<dbReference type="OrthoDB" id="6159398at2759"/>
<evidence type="ECO:0000259" key="4">
    <source>
        <dbReference type="PROSITE" id="PS50853"/>
    </source>
</evidence>
<dbReference type="GO" id="GO:0008046">
    <property type="term" value="F:axon guidance receptor activity"/>
    <property type="evidence" value="ECO:0007669"/>
    <property type="project" value="TreeGrafter"/>
</dbReference>
<feature type="domain" description="Fibronectin type-III" evidence="4">
    <location>
        <begin position="381"/>
        <end position="485"/>
    </location>
</feature>
<feature type="domain" description="Ig-like" evidence="3">
    <location>
        <begin position="162"/>
        <end position="249"/>
    </location>
</feature>
<dbReference type="InterPro" id="IPR036116">
    <property type="entry name" value="FN3_sf"/>
</dbReference>
<dbReference type="CDD" id="cd00063">
    <property type="entry name" value="FN3"/>
    <property type="match status" value="1"/>
</dbReference>
<evidence type="ECO:0000313" key="5">
    <source>
        <dbReference type="Proteomes" id="UP000504635"/>
    </source>
</evidence>
<accession>A0A6J2YP21</accession>